<accession>A0AAV3QFM0</accession>
<protein>
    <recommendedName>
        <fullName evidence="1">RNase H type-1 domain-containing protein</fullName>
    </recommendedName>
</protein>
<dbReference type="InterPro" id="IPR036397">
    <property type="entry name" value="RNaseH_sf"/>
</dbReference>
<comment type="caution">
    <text evidence="2">The sequence shown here is derived from an EMBL/GenBank/DDBJ whole genome shotgun (WGS) entry which is preliminary data.</text>
</comment>
<evidence type="ECO:0000313" key="3">
    <source>
        <dbReference type="Proteomes" id="UP001454036"/>
    </source>
</evidence>
<dbReference type="AlphaFoldDB" id="A0AAV3QFM0"/>
<dbReference type="SUPFAM" id="SSF53098">
    <property type="entry name" value="Ribonuclease H-like"/>
    <property type="match status" value="1"/>
</dbReference>
<dbReference type="CDD" id="cd09279">
    <property type="entry name" value="RNase_HI_like"/>
    <property type="match status" value="1"/>
</dbReference>
<feature type="domain" description="RNase H type-1" evidence="1">
    <location>
        <begin position="127"/>
        <end position="256"/>
    </location>
</feature>
<dbReference type="Proteomes" id="UP001454036">
    <property type="component" value="Unassembled WGS sequence"/>
</dbReference>
<dbReference type="GO" id="GO:0004523">
    <property type="term" value="F:RNA-DNA hybrid ribonuclease activity"/>
    <property type="evidence" value="ECO:0007669"/>
    <property type="project" value="InterPro"/>
</dbReference>
<dbReference type="Gene3D" id="3.30.420.10">
    <property type="entry name" value="Ribonuclease H-like superfamily/Ribonuclease H"/>
    <property type="match status" value="1"/>
</dbReference>
<dbReference type="Pfam" id="PF13456">
    <property type="entry name" value="RVT_3"/>
    <property type="match status" value="1"/>
</dbReference>
<reference evidence="2 3" key="1">
    <citation type="submission" date="2024-01" db="EMBL/GenBank/DDBJ databases">
        <title>The complete chloroplast genome sequence of Lithospermum erythrorhizon: insights into the phylogenetic relationship among Boraginaceae species and the maternal lineages of purple gromwells.</title>
        <authorList>
            <person name="Okada T."/>
            <person name="Watanabe K."/>
        </authorList>
    </citation>
    <scope>NUCLEOTIDE SEQUENCE [LARGE SCALE GENOMIC DNA]</scope>
</reference>
<sequence>MQPPSAYKDIQKLTGCLEALTLCISNKAFEELKEYLGSPKLLSQPEEGEILQLYLVVSSGAPLKRVITRPQLSGRLTTWAIDLSEFDISYVPRTSIKAQAIADFVTECTAPTPHVINGPGNGELGREKLEWVMFVDGERNEKGSGAGILLRGPDGITMEYALRFTFRTTKNEAEYEALIAGLAIVKSLEINRIWVKGDSKLVIDQVKGACGVKHEPLVKYHAKAVQLAKGFELIIFDHIPRIQNEEADHLSRLATTYYNELPDKVYVEIQERPAHEENPTLPLLQEPEDRRTPIARYLVEGQLPGDGINLVGKLPKAKGSLEYVVVAVDYFSPGTYELERMNGDPIPRTWHASNLTKYYA</sequence>
<dbReference type="PANTHER" id="PTHR48475">
    <property type="entry name" value="RIBONUCLEASE H"/>
    <property type="match status" value="1"/>
</dbReference>
<gene>
    <name evidence="2" type="ORF">LIER_18119</name>
</gene>
<dbReference type="InterPro" id="IPR002156">
    <property type="entry name" value="RNaseH_domain"/>
</dbReference>
<proteinExistence type="predicted"/>
<keyword evidence="3" id="KW-1185">Reference proteome</keyword>
<organism evidence="2 3">
    <name type="scientific">Lithospermum erythrorhizon</name>
    <name type="common">Purple gromwell</name>
    <name type="synonym">Lithospermum officinale var. erythrorhizon</name>
    <dbReference type="NCBI Taxonomy" id="34254"/>
    <lineage>
        <taxon>Eukaryota</taxon>
        <taxon>Viridiplantae</taxon>
        <taxon>Streptophyta</taxon>
        <taxon>Embryophyta</taxon>
        <taxon>Tracheophyta</taxon>
        <taxon>Spermatophyta</taxon>
        <taxon>Magnoliopsida</taxon>
        <taxon>eudicotyledons</taxon>
        <taxon>Gunneridae</taxon>
        <taxon>Pentapetalae</taxon>
        <taxon>asterids</taxon>
        <taxon>lamiids</taxon>
        <taxon>Boraginales</taxon>
        <taxon>Boraginaceae</taxon>
        <taxon>Boraginoideae</taxon>
        <taxon>Lithospermeae</taxon>
        <taxon>Lithospermum</taxon>
    </lineage>
</organism>
<evidence type="ECO:0000313" key="2">
    <source>
        <dbReference type="EMBL" id="GAA0161912.1"/>
    </source>
</evidence>
<evidence type="ECO:0000259" key="1">
    <source>
        <dbReference type="PROSITE" id="PS50879"/>
    </source>
</evidence>
<name>A0AAV3QFM0_LITER</name>
<dbReference type="InterPro" id="IPR012337">
    <property type="entry name" value="RNaseH-like_sf"/>
</dbReference>
<dbReference type="GO" id="GO:0003676">
    <property type="term" value="F:nucleic acid binding"/>
    <property type="evidence" value="ECO:0007669"/>
    <property type="project" value="InterPro"/>
</dbReference>
<dbReference type="PANTHER" id="PTHR48475:SF1">
    <property type="entry name" value="RNASE H TYPE-1 DOMAIN-CONTAINING PROTEIN"/>
    <property type="match status" value="1"/>
</dbReference>
<dbReference type="PROSITE" id="PS50879">
    <property type="entry name" value="RNASE_H_1"/>
    <property type="match status" value="1"/>
</dbReference>
<dbReference type="EMBL" id="BAABME010004313">
    <property type="protein sequence ID" value="GAA0161912.1"/>
    <property type="molecule type" value="Genomic_DNA"/>
</dbReference>